<keyword evidence="5 6" id="KW-0408">Iron</keyword>
<sequence>MIDSRPPGRRILAAVAAASLVVASGSARAMDAAAAQTFARQNSCFKCHAIDKRKDGPAYREVAAKYREKEDAQASLLHHLTSGRQVKFPDGHEESHKILTAPREDIENLIEWLLSL</sequence>
<keyword evidence="2 6" id="KW-0349">Heme</keyword>
<keyword evidence="7" id="KW-0732">Signal</keyword>
<protein>
    <submittedName>
        <fullName evidence="9">C-type cytochrome</fullName>
    </submittedName>
</protein>
<proteinExistence type="predicted"/>
<evidence type="ECO:0000256" key="1">
    <source>
        <dbReference type="ARBA" id="ARBA00022448"/>
    </source>
</evidence>
<evidence type="ECO:0000256" key="5">
    <source>
        <dbReference type="ARBA" id="ARBA00023004"/>
    </source>
</evidence>
<evidence type="ECO:0000256" key="3">
    <source>
        <dbReference type="ARBA" id="ARBA00022723"/>
    </source>
</evidence>
<keyword evidence="1" id="KW-0813">Transport</keyword>
<keyword evidence="4" id="KW-0249">Electron transport</keyword>
<accession>A0ABX1MZJ5</accession>
<reference evidence="9 10" key="1">
    <citation type="submission" date="2019-12" db="EMBL/GenBank/DDBJ databases">
        <title>Comparative genomics gives insights into the taxonomy of the Azoarcus-Aromatoleum group and reveals separate origins of nif in the plant-associated Azoarcus and non-plant-associated Aromatoleum sub-groups.</title>
        <authorList>
            <person name="Lafos M."/>
            <person name="Maluk M."/>
            <person name="Batista M."/>
            <person name="Junghare M."/>
            <person name="Carmona M."/>
            <person name="Faoro H."/>
            <person name="Cruz L.M."/>
            <person name="Battistoni F."/>
            <person name="De Souza E."/>
            <person name="Pedrosa F."/>
            <person name="Chen W.-M."/>
            <person name="Poole P.S."/>
            <person name="Dixon R.A."/>
            <person name="James E.K."/>
        </authorList>
    </citation>
    <scope>NUCLEOTIDE SEQUENCE [LARGE SCALE GENOMIC DNA]</scope>
    <source>
        <strain evidence="9 10">ToN1</strain>
    </source>
</reference>
<evidence type="ECO:0000259" key="8">
    <source>
        <dbReference type="PROSITE" id="PS51007"/>
    </source>
</evidence>
<dbReference type="PROSITE" id="PS51007">
    <property type="entry name" value="CYTC"/>
    <property type="match status" value="1"/>
</dbReference>
<dbReference type="Proteomes" id="UP000652074">
    <property type="component" value="Unassembled WGS sequence"/>
</dbReference>
<evidence type="ECO:0000256" key="4">
    <source>
        <dbReference type="ARBA" id="ARBA00022982"/>
    </source>
</evidence>
<comment type="caution">
    <text evidence="9">The sequence shown here is derived from an EMBL/GenBank/DDBJ whole genome shotgun (WGS) entry which is preliminary data.</text>
</comment>
<feature type="signal peptide" evidence="7">
    <location>
        <begin position="1"/>
        <end position="29"/>
    </location>
</feature>
<dbReference type="EMBL" id="WTVR01000077">
    <property type="protein sequence ID" value="NMF91329.1"/>
    <property type="molecule type" value="Genomic_DNA"/>
</dbReference>
<dbReference type="SUPFAM" id="SSF46626">
    <property type="entry name" value="Cytochrome c"/>
    <property type="match status" value="1"/>
</dbReference>
<evidence type="ECO:0000256" key="6">
    <source>
        <dbReference type="PROSITE-ProRule" id="PRU00433"/>
    </source>
</evidence>
<dbReference type="InterPro" id="IPR036909">
    <property type="entry name" value="Cyt_c-like_dom_sf"/>
</dbReference>
<dbReference type="PRINTS" id="PR00606">
    <property type="entry name" value="CYTCHROMECID"/>
</dbReference>
<evidence type="ECO:0000256" key="2">
    <source>
        <dbReference type="ARBA" id="ARBA00022617"/>
    </source>
</evidence>
<evidence type="ECO:0000256" key="7">
    <source>
        <dbReference type="SAM" id="SignalP"/>
    </source>
</evidence>
<dbReference type="InterPro" id="IPR009056">
    <property type="entry name" value="Cyt_c-like_dom"/>
</dbReference>
<name>A0ABX1MZJ5_9RHOO</name>
<organism evidence="9 10">
    <name type="scientific">Aromatoleum petrolei</name>
    <dbReference type="NCBI Taxonomy" id="76116"/>
    <lineage>
        <taxon>Bacteria</taxon>
        <taxon>Pseudomonadati</taxon>
        <taxon>Pseudomonadota</taxon>
        <taxon>Betaproteobacteria</taxon>
        <taxon>Rhodocyclales</taxon>
        <taxon>Rhodocyclaceae</taxon>
        <taxon>Aromatoleum</taxon>
    </lineage>
</organism>
<keyword evidence="3 6" id="KW-0479">Metal-binding</keyword>
<gene>
    <name evidence="9" type="ORF">GPA26_22950</name>
</gene>
<feature type="domain" description="Cytochrome c" evidence="8">
    <location>
        <begin position="29"/>
        <end position="116"/>
    </location>
</feature>
<dbReference type="InterPro" id="IPR002324">
    <property type="entry name" value="Cyt_c_ID"/>
</dbReference>
<dbReference type="Pfam" id="PF00034">
    <property type="entry name" value="Cytochrom_C"/>
    <property type="match status" value="1"/>
</dbReference>
<feature type="chain" id="PRO_5046678783" evidence="7">
    <location>
        <begin position="30"/>
        <end position="116"/>
    </location>
</feature>
<evidence type="ECO:0000313" key="9">
    <source>
        <dbReference type="EMBL" id="NMF91329.1"/>
    </source>
</evidence>
<dbReference type="Gene3D" id="1.10.760.10">
    <property type="entry name" value="Cytochrome c-like domain"/>
    <property type="match status" value="1"/>
</dbReference>
<evidence type="ECO:0000313" key="10">
    <source>
        <dbReference type="Proteomes" id="UP000652074"/>
    </source>
</evidence>
<keyword evidence="10" id="KW-1185">Reference proteome</keyword>